<dbReference type="InterPro" id="IPR005814">
    <property type="entry name" value="Aminotrans_3"/>
</dbReference>
<keyword evidence="11" id="KW-1185">Reference proteome</keyword>
<comment type="cofactor">
    <cofactor evidence="1">
        <name>pyridoxal 5'-phosphate</name>
        <dbReference type="ChEBI" id="CHEBI:597326"/>
    </cofactor>
</comment>
<dbReference type="EMBL" id="QKUF01000002">
    <property type="protein sequence ID" value="PZW34512.1"/>
    <property type="molecule type" value="Genomic_DNA"/>
</dbReference>
<evidence type="ECO:0000256" key="7">
    <source>
        <dbReference type="ARBA" id="ARBA00022898"/>
    </source>
</evidence>
<evidence type="ECO:0000256" key="1">
    <source>
        <dbReference type="ARBA" id="ARBA00001933"/>
    </source>
</evidence>
<dbReference type="Gene3D" id="3.90.1150.10">
    <property type="entry name" value="Aspartate Aminotransferase, domain 1"/>
    <property type="match status" value="1"/>
</dbReference>
<dbReference type="Gene3D" id="3.40.640.10">
    <property type="entry name" value="Type I PLP-dependent aspartate aminotransferase-like (Major domain)"/>
    <property type="match status" value="1"/>
</dbReference>
<dbReference type="PROSITE" id="PS00600">
    <property type="entry name" value="AA_TRANSFER_CLASS_3"/>
    <property type="match status" value="1"/>
</dbReference>
<evidence type="ECO:0000313" key="11">
    <source>
        <dbReference type="Proteomes" id="UP000248806"/>
    </source>
</evidence>
<evidence type="ECO:0000256" key="3">
    <source>
        <dbReference type="ARBA" id="ARBA00011881"/>
    </source>
</evidence>
<dbReference type="AlphaFoldDB" id="A0A326UBT9"/>
<comment type="caution">
    <text evidence="10">The sequence shown here is derived from an EMBL/GenBank/DDBJ whole genome shotgun (WGS) entry which is preliminary data.</text>
</comment>
<dbReference type="PANTHER" id="PTHR45688">
    <property type="match status" value="1"/>
</dbReference>
<evidence type="ECO:0000256" key="2">
    <source>
        <dbReference type="ARBA" id="ARBA00008954"/>
    </source>
</evidence>
<keyword evidence="5 10" id="KW-0032">Aminotransferase</keyword>
<dbReference type="RefSeq" id="WP_111320114.1">
    <property type="nucleotide sequence ID" value="NZ_BIFX01000001.1"/>
</dbReference>
<dbReference type="InterPro" id="IPR015424">
    <property type="entry name" value="PyrdxlP-dep_Trfase"/>
</dbReference>
<dbReference type="InterPro" id="IPR049704">
    <property type="entry name" value="Aminotrans_3_PPA_site"/>
</dbReference>
<dbReference type="Proteomes" id="UP000248806">
    <property type="component" value="Unassembled WGS sequence"/>
</dbReference>
<evidence type="ECO:0000256" key="6">
    <source>
        <dbReference type="ARBA" id="ARBA00022679"/>
    </source>
</evidence>
<dbReference type="FunFam" id="3.40.640.10:FF:000004">
    <property type="entry name" value="Acetylornithine aminotransferase"/>
    <property type="match status" value="1"/>
</dbReference>
<dbReference type="GO" id="GO:0008453">
    <property type="term" value="F:alanine-glyoxylate transaminase activity"/>
    <property type="evidence" value="ECO:0007669"/>
    <property type="project" value="UniProtKB-EC"/>
</dbReference>
<dbReference type="CDD" id="cd00610">
    <property type="entry name" value="OAT_like"/>
    <property type="match status" value="1"/>
</dbReference>
<dbReference type="EC" id="2.6.1.44" evidence="4"/>
<evidence type="ECO:0000256" key="5">
    <source>
        <dbReference type="ARBA" id="ARBA00022576"/>
    </source>
</evidence>
<accession>A0A326UBT9</accession>
<dbReference type="PIRSF" id="PIRSF000521">
    <property type="entry name" value="Transaminase_4ab_Lys_Orn"/>
    <property type="match status" value="1"/>
</dbReference>
<dbReference type="OrthoDB" id="9807885at2"/>
<evidence type="ECO:0000256" key="8">
    <source>
        <dbReference type="ARBA" id="ARBA00022946"/>
    </source>
</evidence>
<comment type="similarity">
    <text evidence="2 9">Belongs to the class-III pyridoxal-phosphate-dependent aminotransferase family.</text>
</comment>
<dbReference type="SUPFAM" id="SSF53383">
    <property type="entry name" value="PLP-dependent transferases"/>
    <property type="match status" value="1"/>
</dbReference>
<evidence type="ECO:0000256" key="4">
    <source>
        <dbReference type="ARBA" id="ARBA00013049"/>
    </source>
</evidence>
<reference evidence="10 11" key="1">
    <citation type="submission" date="2018-06" db="EMBL/GenBank/DDBJ databases">
        <title>Genomic Encyclopedia of Archaeal and Bacterial Type Strains, Phase II (KMG-II): from individual species to whole genera.</title>
        <authorList>
            <person name="Goeker M."/>
        </authorList>
    </citation>
    <scope>NUCLEOTIDE SEQUENCE [LARGE SCALE GENOMIC DNA]</scope>
    <source>
        <strain evidence="10 11">ATCC BAA-1881</strain>
    </source>
</reference>
<dbReference type="PANTHER" id="PTHR45688:SF3">
    <property type="entry name" value="ALANINE--GLYOXYLATE AMINOTRANSFERASE 2, MITOCHONDRIAL"/>
    <property type="match status" value="1"/>
</dbReference>
<name>A0A326UBT9_THEHA</name>
<comment type="subunit">
    <text evidence="3">Homotetramer.</text>
</comment>
<keyword evidence="8" id="KW-0809">Transit peptide</keyword>
<keyword evidence="6 10" id="KW-0808">Transferase</keyword>
<dbReference type="InterPro" id="IPR015421">
    <property type="entry name" value="PyrdxlP-dep_Trfase_major"/>
</dbReference>
<evidence type="ECO:0000256" key="9">
    <source>
        <dbReference type="RuleBase" id="RU003560"/>
    </source>
</evidence>
<proteinExistence type="inferred from homology"/>
<organism evidence="10 11">
    <name type="scientific">Thermosporothrix hazakensis</name>
    <dbReference type="NCBI Taxonomy" id="644383"/>
    <lineage>
        <taxon>Bacteria</taxon>
        <taxon>Bacillati</taxon>
        <taxon>Chloroflexota</taxon>
        <taxon>Ktedonobacteria</taxon>
        <taxon>Ktedonobacterales</taxon>
        <taxon>Thermosporotrichaceae</taxon>
        <taxon>Thermosporothrix</taxon>
    </lineage>
</organism>
<dbReference type="InterPro" id="IPR015422">
    <property type="entry name" value="PyrdxlP-dep_Trfase_small"/>
</dbReference>
<gene>
    <name evidence="10" type="ORF">EI42_01349</name>
</gene>
<dbReference type="Pfam" id="PF00202">
    <property type="entry name" value="Aminotran_3"/>
    <property type="match status" value="1"/>
</dbReference>
<dbReference type="GO" id="GO:0030170">
    <property type="term" value="F:pyridoxal phosphate binding"/>
    <property type="evidence" value="ECO:0007669"/>
    <property type="project" value="InterPro"/>
</dbReference>
<evidence type="ECO:0000313" key="10">
    <source>
        <dbReference type="EMBL" id="PZW34512.1"/>
    </source>
</evidence>
<protein>
    <recommendedName>
        <fullName evidence="4">alanine--glyoxylate transaminase</fullName>
        <ecNumber evidence="4">2.6.1.44</ecNumber>
    </recommendedName>
</protein>
<sequence length="427" mass="45900">MDTMEKYARYVNTSFVKRVEPIVVERASGAEIVAADGRHYVDCFAGIAVVNAGHVHPRVAEAAKGQIEKLIHAASYVYYVPAVADLAELLAHITPGALTKTFFCNSGAEAVEGALRLAKIVTRKREVIALQQSFHGRTYGALSVTGNQTRKTRGGPYMPGVAFAPAPYCYRCPLNLKPDACGLACANAVEDVIRYQTSGDVAAFIVEPVLGEGGLIPLPEGYLQRVQEIIRHHNILLLVDEVQTGFGRTGKMFGVEHHPGVDPDIMMMAKGIADGFPLGAFIAPDAIADSFHPGEHLSTFGGNPVSCAAAQANIEVLRDEGLIERSATLGAYALQELHKLQERYALIGDVRGQGLMIGVELVRDRKTKEPATREATLIREMCLEGGVLIGTGGQDGNVLRIQPPLVIGQEQLAHALSVLDQAFAKCR</sequence>
<keyword evidence="7 9" id="KW-0663">Pyridoxal phosphate</keyword>